<evidence type="ECO:0000313" key="5">
    <source>
        <dbReference type="EMBL" id="QDG54566.1"/>
    </source>
</evidence>
<keyword evidence="6" id="KW-1185">Reference proteome</keyword>
<dbReference type="AlphaFoldDB" id="A0A4Y6Q1W8"/>
<dbReference type="Gene3D" id="3.90.550.10">
    <property type="entry name" value="Spore Coat Polysaccharide Biosynthesis Protein SpsA, Chain A"/>
    <property type="match status" value="1"/>
</dbReference>
<organism evidence="5 6">
    <name type="scientific">Persicimonas caeni</name>
    <dbReference type="NCBI Taxonomy" id="2292766"/>
    <lineage>
        <taxon>Bacteria</taxon>
        <taxon>Deltaproteobacteria</taxon>
        <taxon>Bradymonadales</taxon>
        <taxon>Bradymonadaceae</taxon>
        <taxon>Persicimonas</taxon>
    </lineage>
</organism>
<name>A0A4Y6Q1W8_PERCE</name>
<accession>A0A5B8YG68</accession>
<dbReference type="RefSeq" id="WP_141201010.1">
    <property type="nucleotide sequence ID" value="NZ_CP041186.1"/>
</dbReference>
<gene>
    <name evidence="5" type="ORF">FIV42_28625</name>
</gene>
<reference evidence="5 6" key="1">
    <citation type="submission" date="2019-06" db="EMBL/GenBank/DDBJ databases">
        <title>Persicimonas caeni gen. nov., sp. nov., a predatory bacterium isolated from solar saltern.</title>
        <authorList>
            <person name="Wang S."/>
        </authorList>
    </citation>
    <scope>NUCLEOTIDE SEQUENCE [LARGE SCALE GENOMIC DNA]</scope>
    <source>
        <strain evidence="5 6">YN101</strain>
    </source>
</reference>
<dbReference type="PANTHER" id="PTHR43179">
    <property type="entry name" value="RHAMNOSYLTRANSFERASE WBBL"/>
    <property type="match status" value="1"/>
</dbReference>
<accession>A0A4Y6Q1W8</accession>
<dbReference type="SUPFAM" id="SSF53448">
    <property type="entry name" value="Nucleotide-diphospho-sugar transferases"/>
    <property type="match status" value="1"/>
</dbReference>
<dbReference type="InterPro" id="IPR001173">
    <property type="entry name" value="Glyco_trans_2-like"/>
</dbReference>
<proteinExistence type="inferred from homology"/>
<evidence type="ECO:0000259" key="4">
    <source>
        <dbReference type="Pfam" id="PF00535"/>
    </source>
</evidence>
<dbReference type="InterPro" id="IPR029044">
    <property type="entry name" value="Nucleotide-diphossugar_trans"/>
</dbReference>
<feature type="domain" description="Glycosyltransferase 2-like" evidence="4">
    <location>
        <begin position="9"/>
        <end position="170"/>
    </location>
</feature>
<evidence type="ECO:0000256" key="3">
    <source>
        <dbReference type="ARBA" id="ARBA00022679"/>
    </source>
</evidence>
<protein>
    <submittedName>
        <fullName evidence="5">Glycosyltransferase</fullName>
    </submittedName>
</protein>
<dbReference type="Pfam" id="PF00535">
    <property type="entry name" value="Glycos_transf_2"/>
    <property type="match status" value="1"/>
</dbReference>
<dbReference type="EMBL" id="CP041186">
    <property type="protein sequence ID" value="QDG54566.1"/>
    <property type="molecule type" value="Genomic_DNA"/>
</dbReference>
<dbReference type="OrthoDB" id="9809116at2"/>
<dbReference type="GO" id="GO:0016757">
    <property type="term" value="F:glycosyltransferase activity"/>
    <property type="evidence" value="ECO:0007669"/>
    <property type="project" value="UniProtKB-KW"/>
</dbReference>
<keyword evidence="2" id="KW-0328">Glycosyltransferase</keyword>
<evidence type="ECO:0000313" key="6">
    <source>
        <dbReference type="Proteomes" id="UP000315995"/>
    </source>
</evidence>
<evidence type="ECO:0000256" key="2">
    <source>
        <dbReference type="ARBA" id="ARBA00022676"/>
    </source>
</evidence>
<comment type="similarity">
    <text evidence="1">Belongs to the glycosyltransferase 2 family.</text>
</comment>
<dbReference type="CDD" id="cd00761">
    <property type="entry name" value="Glyco_tranf_GTA_type"/>
    <property type="match status" value="1"/>
</dbReference>
<dbReference type="PANTHER" id="PTHR43179:SF12">
    <property type="entry name" value="GALACTOFURANOSYLTRANSFERASE GLFT2"/>
    <property type="match status" value="1"/>
</dbReference>
<dbReference type="Proteomes" id="UP000315995">
    <property type="component" value="Chromosome"/>
</dbReference>
<evidence type="ECO:0000256" key="1">
    <source>
        <dbReference type="ARBA" id="ARBA00006739"/>
    </source>
</evidence>
<sequence length="303" mass="34195">MTQALPSVSVIIPVYDDYKRLERCLYALEGQTYPNDRYEIIVVDNGTPEERVPDIEETFSNVRAIREETPGSYAARNAGIAAATGDVFAFTDADCLPAWDWLERGVEALERDPEIGLVGGQILLFANNEDEMTLAETWEMLDGFPQEKYVEEYNFGATANVFTRREVVEDVGPFNLEFYSGGDREWGERVAADGWKVVYAAGVRVRHPARRTLGALLRKTLRTTRGDFQRQQQHGNWSPFRRATRFAEACFRLATPVPRAAWILATASGSPATRGRYALVHTLVMATKEWELIKLLCRNHPDG</sequence>
<keyword evidence="3 5" id="KW-0808">Transferase</keyword>